<dbReference type="EMBL" id="LR798454">
    <property type="protein sequence ID" value="CAB5238675.1"/>
    <property type="molecule type" value="Genomic_DNA"/>
</dbReference>
<reference evidence="2" key="1">
    <citation type="submission" date="2020-05" db="EMBL/GenBank/DDBJ databases">
        <authorList>
            <person name="Chiriac C."/>
            <person name="Salcher M."/>
            <person name="Ghai R."/>
            <person name="Kavagutti S V."/>
        </authorList>
    </citation>
    <scope>NUCLEOTIDE SEQUENCE</scope>
</reference>
<dbReference type="EMBL" id="LR796861">
    <property type="protein sequence ID" value="CAB4170792.1"/>
    <property type="molecule type" value="Genomic_DNA"/>
</dbReference>
<evidence type="ECO:0000313" key="4">
    <source>
        <dbReference type="EMBL" id="CAB4211562.1"/>
    </source>
</evidence>
<organism evidence="2">
    <name type="scientific">uncultured Caudovirales phage</name>
    <dbReference type="NCBI Taxonomy" id="2100421"/>
    <lineage>
        <taxon>Viruses</taxon>
        <taxon>Duplodnaviria</taxon>
        <taxon>Heunggongvirae</taxon>
        <taxon>Uroviricota</taxon>
        <taxon>Caudoviricetes</taxon>
        <taxon>Peduoviridae</taxon>
        <taxon>Maltschvirus</taxon>
        <taxon>Maltschvirus maltsch</taxon>
    </lineage>
</organism>
<gene>
    <name evidence="2" type="ORF">UFOVP1066_129</name>
    <name evidence="3" type="ORF">UFOVP1315_208</name>
    <name evidence="4" type="ORF">UFOVP1421_169</name>
    <name evidence="5" type="ORF">UFOVP1525_179</name>
    <name evidence="1" type="ORF">UFOVP909_142</name>
</gene>
<evidence type="ECO:0000313" key="1">
    <source>
        <dbReference type="EMBL" id="CAB4170792.1"/>
    </source>
</evidence>
<name>A0A6J5QBH7_9CAUD</name>
<evidence type="ECO:0000313" key="2">
    <source>
        <dbReference type="EMBL" id="CAB4182070.1"/>
    </source>
</evidence>
<protein>
    <submittedName>
        <fullName evidence="2">Uncharacterized protein</fullName>
    </submittedName>
</protein>
<proteinExistence type="predicted"/>
<sequence>MSIAKFDIRQNSNGYVINTVLQTVNVTTGTALSGSLTAGVDAHSGLSASITPRFASSKIAIIWTFGLQPTYNNNSATLKVFLYRSTTKILSQSFGFHNAPSGVERYSPAQCIQYFDSPNTTSSTEYRIYLMSTYTNTTFYVNRTYADTSGYTASCVLLEIAQ</sequence>
<evidence type="ECO:0000313" key="3">
    <source>
        <dbReference type="EMBL" id="CAB4198677.1"/>
    </source>
</evidence>
<evidence type="ECO:0000313" key="5">
    <source>
        <dbReference type="EMBL" id="CAB5238675.1"/>
    </source>
</evidence>
<dbReference type="EMBL" id="LR797272">
    <property type="protein sequence ID" value="CAB4198677.1"/>
    <property type="molecule type" value="Genomic_DNA"/>
</dbReference>
<dbReference type="EMBL" id="LR797375">
    <property type="protein sequence ID" value="CAB4211562.1"/>
    <property type="molecule type" value="Genomic_DNA"/>
</dbReference>
<dbReference type="EMBL" id="LR797019">
    <property type="protein sequence ID" value="CAB4182070.1"/>
    <property type="molecule type" value="Genomic_DNA"/>
</dbReference>
<accession>A0A6J5QBH7</accession>